<gene>
    <name evidence="1" type="ORF">DES53_104430</name>
</gene>
<dbReference type="RefSeq" id="WP_113958995.1">
    <property type="nucleotide sequence ID" value="NZ_QNRR01000004.1"/>
</dbReference>
<dbReference type="Proteomes" id="UP000253426">
    <property type="component" value="Unassembled WGS sequence"/>
</dbReference>
<dbReference type="PANTHER" id="PTHR38074">
    <property type="entry name" value="ALTERED INHERITANCE OF MITOCHONDRIA PROTEIN 24, MITOCHONDRIAL"/>
    <property type="match status" value="1"/>
</dbReference>
<sequence length="233" mass="24706">MPKFEVVGNVDPFLHVSMKRGESVYAERGAMVTMDGTLELKGEARGGLLRSLARRLTAGESFFQQSVVATNGDGDALFSPNMPGDVMVLDCGAKQYRLNDGAFLAAETSIQITTKTQGIGQGLFGGTGGWFIMETTGSGKLAISGFGALFAIDVNEQTGTIVDNSHVVAWESGLQYEITASTTGRGFFSNVVNSMTSGEGLVNRFRGKGQVIIASRNRAGFVDWIASLLKTGN</sequence>
<dbReference type="Pfam" id="PF01987">
    <property type="entry name" value="AIM24"/>
    <property type="match status" value="1"/>
</dbReference>
<dbReference type="InterPro" id="IPR002838">
    <property type="entry name" value="AIM24"/>
</dbReference>
<dbReference type="SUPFAM" id="SSF51219">
    <property type="entry name" value="TRAP-like"/>
    <property type="match status" value="1"/>
</dbReference>
<dbReference type="AlphaFoldDB" id="A0A366HN73"/>
<organism evidence="1 2">
    <name type="scientific">Roseimicrobium gellanilyticum</name>
    <dbReference type="NCBI Taxonomy" id="748857"/>
    <lineage>
        <taxon>Bacteria</taxon>
        <taxon>Pseudomonadati</taxon>
        <taxon>Verrucomicrobiota</taxon>
        <taxon>Verrucomicrobiia</taxon>
        <taxon>Verrucomicrobiales</taxon>
        <taxon>Verrucomicrobiaceae</taxon>
        <taxon>Roseimicrobium</taxon>
    </lineage>
</organism>
<reference evidence="1 2" key="1">
    <citation type="submission" date="2018-06" db="EMBL/GenBank/DDBJ databases">
        <title>Genomic Encyclopedia of Type Strains, Phase IV (KMG-IV): sequencing the most valuable type-strain genomes for metagenomic binning, comparative biology and taxonomic classification.</title>
        <authorList>
            <person name="Goeker M."/>
        </authorList>
    </citation>
    <scope>NUCLEOTIDE SEQUENCE [LARGE SCALE GENOMIC DNA]</scope>
    <source>
        <strain evidence="1 2">DSM 25532</strain>
    </source>
</reference>
<dbReference type="Gene3D" id="3.60.160.10">
    <property type="entry name" value="Mitochondrial biogenesis AIM24"/>
    <property type="match status" value="1"/>
</dbReference>
<evidence type="ECO:0000313" key="1">
    <source>
        <dbReference type="EMBL" id="RBP44608.1"/>
    </source>
</evidence>
<dbReference type="OrthoDB" id="9779518at2"/>
<dbReference type="EMBL" id="QNRR01000004">
    <property type="protein sequence ID" value="RBP44608.1"/>
    <property type="molecule type" value="Genomic_DNA"/>
</dbReference>
<protein>
    <submittedName>
        <fullName evidence="1">Uncharacterized protein (TIGR00266 family)</fullName>
    </submittedName>
</protein>
<proteinExistence type="predicted"/>
<keyword evidence="2" id="KW-1185">Reference proteome</keyword>
<dbReference type="InterPro" id="IPR036983">
    <property type="entry name" value="AIM24_sf"/>
</dbReference>
<dbReference type="PANTHER" id="PTHR38074:SF1">
    <property type="entry name" value="ALTERED INHERITANCE OF MITOCHONDRIA PROTEIN 24, MITOCHONDRIAL"/>
    <property type="match status" value="1"/>
</dbReference>
<evidence type="ECO:0000313" key="2">
    <source>
        <dbReference type="Proteomes" id="UP000253426"/>
    </source>
</evidence>
<dbReference type="NCBIfam" id="TIGR00266">
    <property type="entry name" value="TIGR00266 family protein"/>
    <property type="match status" value="1"/>
</dbReference>
<name>A0A366HN73_9BACT</name>
<dbReference type="InterPro" id="IPR016031">
    <property type="entry name" value="Trp_RNA-bd_attenuator-like_dom"/>
</dbReference>
<accession>A0A366HN73</accession>
<comment type="caution">
    <text evidence="1">The sequence shown here is derived from an EMBL/GenBank/DDBJ whole genome shotgun (WGS) entry which is preliminary data.</text>
</comment>